<evidence type="ECO:0000259" key="8">
    <source>
        <dbReference type="Pfam" id="PF04116"/>
    </source>
</evidence>
<evidence type="ECO:0000256" key="1">
    <source>
        <dbReference type="ARBA" id="ARBA00004127"/>
    </source>
</evidence>
<evidence type="ECO:0000256" key="3">
    <source>
        <dbReference type="ARBA" id="ARBA00022989"/>
    </source>
</evidence>
<organism evidence="9 10">
    <name type="scientific">Candidatus Marimicrobium litorale</name>
    <dbReference type="NCBI Taxonomy" id="2518991"/>
    <lineage>
        <taxon>Bacteria</taxon>
        <taxon>Pseudomonadati</taxon>
        <taxon>Pseudomonadota</taxon>
        <taxon>Gammaproteobacteria</taxon>
        <taxon>Cellvibrionales</taxon>
        <taxon>Halieaceae</taxon>
        <taxon>Marimicrobium</taxon>
    </lineage>
</organism>
<dbReference type="RefSeq" id="WP_279248678.1">
    <property type="nucleotide sequence ID" value="NZ_SHNO01000001.1"/>
</dbReference>
<evidence type="ECO:0000256" key="5">
    <source>
        <dbReference type="ARBA" id="ARBA00023098"/>
    </source>
</evidence>
<dbReference type="Pfam" id="PF04116">
    <property type="entry name" value="FA_hydroxylase"/>
    <property type="match status" value="1"/>
</dbReference>
<evidence type="ECO:0000256" key="2">
    <source>
        <dbReference type="ARBA" id="ARBA00022692"/>
    </source>
</evidence>
<dbReference type="PANTHER" id="PTHR21624">
    <property type="entry name" value="STEROL DESATURASE-RELATED PROTEIN"/>
    <property type="match status" value="1"/>
</dbReference>
<evidence type="ECO:0000256" key="7">
    <source>
        <dbReference type="SAM" id="Phobius"/>
    </source>
</evidence>
<reference evidence="9" key="1">
    <citation type="submission" date="2019-02" db="EMBL/GenBank/DDBJ databases">
        <authorList>
            <person name="Li S.-H."/>
        </authorList>
    </citation>
    <scope>NUCLEOTIDE SEQUENCE</scope>
    <source>
        <strain evidence="9">IMCC11814</strain>
    </source>
</reference>
<protein>
    <submittedName>
        <fullName evidence="9">Sterol desaturase family protein</fullName>
    </submittedName>
</protein>
<name>A0ABT3T556_9GAMM</name>
<gene>
    <name evidence="9" type="ORF">EYC82_06175</name>
</gene>
<dbReference type="EMBL" id="SHNO01000001">
    <property type="protein sequence ID" value="MCX2976936.1"/>
    <property type="molecule type" value="Genomic_DNA"/>
</dbReference>
<feature type="transmembrane region" description="Helical" evidence="7">
    <location>
        <begin position="160"/>
        <end position="179"/>
    </location>
</feature>
<feature type="transmembrane region" description="Helical" evidence="7">
    <location>
        <begin position="91"/>
        <end position="111"/>
    </location>
</feature>
<keyword evidence="4" id="KW-0560">Oxidoreductase</keyword>
<keyword evidence="3 7" id="KW-1133">Transmembrane helix</keyword>
<feature type="transmembrane region" description="Helical" evidence="7">
    <location>
        <begin position="54"/>
        <end position="79"/>
    </location>
</feature>
<keyword evidence="2 7" id="KW-0812">Transmembrane</keyword>
<proteinExistence type="predicted"/>
<keyword evidence="5" id="KW-0443">Lipid metabolism</keyword>
<dbReference type="InterPro" id="IPR051689">
    <property type="entry name" value="Sterol_desaturase/TMEM195"/>
</dbReference>
<comment type="caution">
    <text evidence="9">The sequence shown here is derived from an EMBL/GenBank/DDBJ whole genome shotgun (WGS) entry which is preliminary data.</text>
</comment>
<evidence type="ECO:0000256" key="4">
    <source>
        <dbReference type="ARBA" id="ARBA00023002"/>
    </source>
</evidence>
<accession>A0ABT3T556</accession>
<comment type="subcellular location">
    <subcellularLocation>
        <location evidence="1">Endomembrane system</location>
        <topology evidence="1">Multi-pass membrane protein</topology>
    </subcellularLocation>
</comment>
<evidence type="ECO:0000313" key="9">
    <source>
        <dbReference type="EMBL" id="MCX2976936.1"/>
    </source>
</evidence>
<dbReference type="PANTHER" id="PTHR21624:SF1">
    <property type="entry name" value="ALKYLGLYCEROL MONOOXYGENASE"/>
    <property type="match status" value="1"/>
</dbReference>
<evidence type="ECO:0000313" key="10">
    <source>
        <dbReference type="Proteomes" id="UP001143304"/>
    </source>
</evidence>
<sequence>MESMTPQSLPLADVLPFFLLALLVYGIAELIYMQRVQKSARLGEYGMSVKGMGFTLTIGVLVELLVGPFNKLLLALWGANFSLIDAGMSPLGWVYGFVIYELCYWFQHWAAHKVRLLWCLHSPHHAPGAINMFVGFNHSFLETLFYMPFLLGFLPAVLGVHPAVIAVLAFIDVVWGNILHISDKVVSRRWGPLEKFMQTPSYHRVHHAQNIRYMDTNYNSITLFGDWLMNTLQPLDKNEPVKFGITREVDTSSFTDVHFGEFGLLWRDLRCARNLRDIAGYLFRAPGWRPNGRQDTVAAQKGRSQIST</sequence>
<keyword evidence="10" id="KW-1185">Reference proteome</keyword>
<feature type="domain" description="Fatty acid hydroxylase" evidence="8">
    <location>
        <begin position="93"/>
        <end position="231"/>
    </location>
</feature>
<dbReference type="Proteomes" id="UP001143304">
    <property type="component" value="Unassembled WGS sequence"/>
</dbReference>
<dbReference type="InterPro" id="IPR006694">
    <property type="entry name" value="Fatty_acid_hydroxylase"/>
</dbReference>
<keyword evidence="6 7" id="KW-0472">Membrane</keyword>
<feature type="transmembrane region" description="Helical" evidence="7">
    <location>
        <begin position="14"/>
        <end position="33"/>
    </location>
</feature>
<evidence type="ECO:0000256" key="6">
    <source>
        <dbReference type="ARBA" id="ARBA00023136"/>
    </source>
</evidence>